<comment type="caution">
    <text evidence="2">The sequence shown here is derived from an EMBL/GenBank/DDBJ whole genome shotgun (WGS) entry which is preliminary data.</text>
</comment>
<organism evidence="2 3">
    <name type="scientific">Acetobacter peroxydans</name>
    <dbReference type="NCBI Taxonomy" id="104098"/>
    <lineage>
        <taxon>Bacteria</taxon>
        <taxon>Pseudomonadati</taxon>
        <taxon>Pseudomonadota</taxon>
        <taxon>Alphaproteobacteria</taxon>
        <taxon>Acetobacterales</taxon>
        <taxon>Acetobacteraceae</taxon>
        <taxon>Acetobacter</taxon>
    </lineage>
</organism>
<feature type="domain" description="Flagellin C-terminal" evidence="1">
    <location>
        <begin position="281"/>
        <end position="360"/>
    </location>
</feature>
<dbReference type="Proteomes" id="UP000317730">
    <property type="component" value="Unassembled WGS sequence"/>
</dbReference>
<name>A0A4Y3TVP3_9PROT</name>
<sequence length="360" mass="36313">MSTTIGQYGGDGASIILSAAIDNITLMQQQNTWQTSAGTLAETYAGVGDTRQTAISLNPKITQVASWQSNITNTQTNLSITATAMTQIVGLAQSLSTGLTTVTGTSSTTAVATVVEQAKGLLSELATALNTQSGATYVFAGQDGTEAPVTDPTNIGSSAMATSIASAVRGLTSSNVDSVLADATTAASNNAAGTSVFSSNLSVSATTAASLQASVVMSTTSTKVGLVATQNSTTSSASPTSTGSPIRDLVSDLMVVASMGGMSSETPGYTDLVTKLNTSLNTTIGQLTDMEAQVGVQQSALTTRATALTSVNTMLTTQLSDARNADAASASTAVLTLKTQLEASFTLVADMKNMSLASYL</sequence>
<keyword evidence="3" id="KW-1185">Reference proteome</keyword>
<dbReference type="Gene3D" id="1.20.1330.10">
    <property type="entry name" value="f41 fragment of flagellin, N-terminal domain"/>
    <property type="match status" value="1"/>
</dbReference>
<dbReference type="SUPFAM" id="SSF64518">
    <property type="entry name" value="Phase 1 flagellin"/>
    <property type="match status" value="1"/>
</dbReference>
<dbReference type="NCBIfam" id="NF006489">
    <property type="entry name" value="PRK08913.1"/>
    <property type="match status" value="1"/>
</dbReference>
<gene>
    <name evidence="2" type="ORF">APE01nite_16400</name>
</gene>
<dbReference type="EMBL" id="BJMV01000008">
    <property type="protein sequence ID" value="GEB85843.1"/>
    <property type="molecule type" value="Genomic_DNA"/>
</dbReference>
<accession>A0A4Y3TVP3</accession>
<dbReference type="InterPro" id="IPR046358">
    <property type="entry name" value="Flagellin_C"/>
</dbReference>
<dbReference type="RefSeq" id="WP_141376442.1">
    <property type="nucleotide sequence ID" value="NZ_BAPL01000030.1"/>
</dbReference>
<protein>
    <recommendedName>
        <fullName evidence="1">Flagellin C-terminal domain-containing protein</fullName>
    </recommendedName>
</protein>
<dbReference type="OrthoDB" id="7260935at2"/>
<dbReference type="AlphaFoldDB" id="A0A4Y3TVP3"/>
<reference evidence="2 3" key="1">
    <citation type="submission" date="2019-06" db="EMBL/GenBank/DDBJ databases">
        <title>Whole genome shotgun sequence of Acetobacter peroxydans NBRC 13755.</title>
        <authorList>
            <person name="Hosoyama A."/>
            <person name="Uohara A."/>
            <person name="Ohji S."/>
            <person name="Ichikawa N."/>
        </authorList>
    </citation>
    <scope>NUCLEOTIDE SEQUENCE [LARGE SCALE GENOMIC DNA]</scope>
    <source>
        <strain evidence="2 3">NBRC 13755</strain>
    </source>
</reference>
<proteinExistence type="predicted"/>
<evidence type="ECO:0000259" key="1">
    <source>
        <dbReference type="Pfam" id="PF00700"/>
    </source>
</evidence>
<evidence type="ECO:0000313" key="2">
    <source>
        <dbReference type="EMBL" id="GEB85843.1"/>
    </source>
</evidence>
<evidence type="ECO:0000313" key="3">
    <source>
        <dbReference type="Proteomes" id="UP000317730"/>
    </source>
</evidence>
<dbReference type="Pfam" id="PF00700">
    <property type="entry name" value="Flagellin_C"/>
    <property type="match status" value="1"/>
</dbReference>